<evidence type="ECO:0000313" key="5">
    <source>
        <dbReference type="Proteomes" id="UP000239504"/>
    </source>
</evidence>
<keyword evidence="4" id="KW-0449">Lipoprotein</keyword>
<comment type="similarity">
    <text evidence="1">Belongs to the MlaA family.</text>
</comment>
<gene>
    <name evidence="4" type="ORF">CW354_03955</name>
</gene>
<evidence type="ECO:0000313" key="4">
    <source>
        <dbReference type="EMBL" id="PQA89110.1"/>
    </source>
</evidence>
<dbReference type="PRINTS" id="PR01805">
    <property type="entry name" value="VACJLIPOPROT"/>
</dbReference>
<dbReference type="PANTHER" id="PTHR30035">
    <property type="entry name" value="LIPOPROTEIN VACJ-RELATED"/>
    <property type="match status" value="1"/>
</dbReference>
<keyword evidence="5" id="KW-1185">Reference proteome</keyword>
<reference evidence="4 5" key="1">
    <citation type="submission" date="2017-12" db="EMBL/GenBank/DDBJ databases">
        <authorList>
            <person name="Hurst M.R.H."/>
        </authorList>
    </citation>
    <scope>NUCLEOTIDE SEQUENCE [LARGE SCALE GENOMIC DNA]</scope>
    <source>
        <strain evidence="4 5">SY-3-19</strain>
    </source>
</reference>
<accession>A0A2S7K9C7</accession>
<protein>
    <submittedName>
        <fullName evidence="4">VacJ family lipoprotein</fullName>
    </submittedName>
</protein>
<dbReference type="EMBL" id="PJCH01000003">
    <property type="protein sequence ID" value="PQA89110.1"/>
    <property type="molecule type" value="Genomic_DNA"/>
</dbReference>
<dbReference type="PANTHER" id="PTHR30035:SF3">
    <property type="entry name" value="INTERMEMBRANE PHOSPHOLIPID TRANSPORT SYSTEM LIPOPROTEIN MLAA"/>
    <property type="match status" value="1"/>
</dbReference>
<evidence type="ECO:0000256" key="1">
    <source>
        <dbReference type="ARBA" id="ARBA00010634"/>
    </source>
</evidence>
<proteinExistence type="inferred from homology"/>
<feature type="region of interest" description="Disordered" evidence="3">
    <location>
        <begin position="72"/>
        <end position="96"/>
    </location>
</feature>
<name>A0A2S7K9C7_9PROT</name>
<keyword evidence="2" id="KW-0732">Signal</keyword>
<evidence type="ECO:0000256" key="3">
    <source>
        <dbReference type="SAM" id="MobiDB-lite"/>
    </source>
</evidence>
<dbReference type="AlphaFoldDB" id="A0A2S7K9C7"/>
<dbReference type="GO" id="GO:0016020">
    <property type="term" value="C:membrane"/>
    <property type="evidence" value="ECO:0007669"/>
    <property type="project" value="InterPro"/>
</dbReference>
<evidence type="ECO:0000256" key="2">
    <source>
        <dbReference type="ARBA" id="ARBA00022729"/>
    </source>
</evidence>
<comment type="caution">
    <text evidence="4">The sequence shown here is derived from an EMBL/GenBank/DDBJ whole genome shotgun (WGS) entry which is preliminary data.</text>
</comment>
<organism evidence="4 5">
    <name type="scientific">Hyphococcus luteus</name>
    <dbReference type="NCBI Taxonomy" id="2058213"/>
    <lineage>
        <taxon>Bacteria</taxon>
        <taxon>Pseudomonadati</taxon>
        <taxon>Pseudomonadota</taxon>
        <taxon>Alphaproteobacteria</taxon>
        <taxon>Parvularculales</taxon>
        <taxon>Parvularculaceae</taxon>
        <taxon>Hyphococcus</taxon>
    </lineage>
</organism>
<dbReference type="GO" id="GO:0120010">
    <property type="term" value="P:intermembrane phospholipid transfer"/>
    <property type="evidence" value="ECO:0007669"/>
    <property type="project" value="TreeGrafter"/>
</dbReference>
<sequence length="316" mass="34597">MPRQAEAAAIRPASAFVHCSGGAKPYMVRDKSGKRARPPADARGRTAIMRLFAYIAASCLVLSGAAEAQLSGAGDDPEDIARDLETADTSPDGADADPWEGFNRKMFAINDGFDQHLMIPAAKAYRTVTHKKQRKGIRNFLANLRTPVILVNDLLQGEFSRAGDTMGRFVINSTIGFGGMGDPAERLGIEQHSEDFGQTLAVWGVDSGPYLVLPFFGPSTLRDGFGAGVDLTADPAFWVRTDPATYFRFSRAGANIVSAREPLIEPLADIRTDSLDFYASIRSFYLQSRKREISNGRTNYEDLPDIGEFEEFDDLE</sequence>
<dbReference type="InterPro" id="IPR007428">
    <property type="entry name" value="MlaA"/>
</dbReference>
<dbReference type="Proteomes" id="UP000239504">
    <property type="component" value="Unassembled WGS sequence"/>
</dbReference>
<dbReference type="OrthoDB" id="9785326at2"/>
<dbReference type="Pfam" id="PF04333">
    <property type="entry name" value="MlaA"/>
    <property type="match status" value="1"/>
</dbReference>